<evidence type="ECO:0000313" key="1">
    <source>
        <dbReference type="EMBL" id="KAF9649181.1"/>
    </source>
</evidence>
<protein>
    <submittedName>
        <fullName evidence="1">Uncharacterized protein</fullName>
    </submittedName>
</protein>
<name>A0ACB6ZIE9_THEGA</name>
<dbReference type="EMBL" id="MU118001">
    <property type="protein sequence ID" value="KAF9649181.1"/>
    <property type="molecule type" value="Genomic_DNA"/>
</dbReference>
<organism evidence="1 2">
    <name type="scientific">Thelephora ganbajun</name>
    <name type="common">Ganba fungus</name>
    <dbReference type="NCBI Taxonomy" id="370292"/>
    <lineage>
        <taxon>Eukaryota</taxon>
        <taxon>Fungi</taxon>
        <taxon>Dikarya</taxon>
        <taxon>Basidiomycota</taxon>
        <taxon>Agaricomycotina</taxon>
        <taxon>Agaricomycetes</taxon>
        <taxon>Thelephorales</taxon>
        <taxon>Thelephoraceae</taxon>
        <taxon>Thelephora</taxon>
    </lineage>
</organism>
<reference evidence="1" key="1">
    <citation type="submission" date="2019-10" db="EMBL/GenBank/DDBJ databases">
        <authorList>
            <consortium name="DOE Joint Genome Institute"/>
            <person name="Kuo A."/>
            <person name="Miyauchi S."/>
            <person name="Kiss E."/>
            <person name="Drula E."/>
            <person name="Kohler A."/>
            <person name="Sanchez-Garcia M."/>
            <person name="Andreopoulos B."/>
            <person name="Barry K.W."/>
            <person name="Bonito G."/>
            <person name="Buee M."/>
            <person name="Carver A."/>
            <person name="Chen C."/>
            <person name="Cichocki N."/>
            <person name="Clum A."/>
            <person name="Culley D."/>
            <person name="Crous P.W."/>
            <person name="Fauchery L."/>
            <person name="Girlanda M."/>
            <person name="Hayes R."/>
            <person name="Keri Z."/>
            <person name="Labutti K."/>
            <person name="Lipzen A."/>
            <person name="Lombard V."/>
            <person name="Magnuson J."/>
            <person name="Maillard F."/>
            <person name="Morin E."/>
            <person name="Murat C."/>
            <person name="Nolan M."/>
            <person name="Ohm R."/>
            <person name="Pangilinan J."/>
            <person name="Pereira M."/>
            <person name="Perotto S."/>
            <person name="Peter M."/>
            <person name="Riley R."/>
            <person name="Sitrit Y."/>
            <person name="Stielow B."/>
            <person name="Szollosi G."/>
            <person name="Zifcakova L."/>
            <person name="Stursova M."/>
            <person name="Spatafora J.W."/>
            <person name="Tedersoo L."/>
            <person name="Vaario L.-M."/>
            <person name="Yamada A."/>
            <person name="Yan M."/>
            <person name="Wang P."/>
            <person name="Xu J."/>
            <person name="Bruns T."/>
            <person name="Baldrian P."/>
            <person name="Vilgalys R."/>
            <person name="Henrissat B."/>
            <person name="Grigoriev I.V."/>
            <person name="Hibbett D."/>
            <person name="Nagy L.G."/>
            <person name="Martin F.M."/>
        </authorList>
    </citation>
    <scope>NUCLEOTIDE SEQUENCE</scope>
    <source>
        <strain evidence="1">P2</strain>
    </source>
</reference>
<comment type="caution">
    <text evidence="1">The sequence shown here is derived from an EMBL/GenBank/DDBJ whole genome shotgun (WGS) entry which is preliminary data.</text>
</comment>
<proteinExistence type="predicted"/>
<accession>A0ACB6ZIE9</accession>
<dbReference type="Proteomes" id="UP000886501">
    <property type="component" value="Unassembled WGS sequence"/>
</dbReference>
<sequence>MFKSGASSQVRSGLGTVKRDWSANKPQNTELDDPDSDVISGWSPSPPSTATTQSPKSRLDNLQASLGDSIASSEKLLSSSQSSQKRVADPSDFLSQPPAKKRRPP</sequence>
<gene>
    <name evidence="1" type="ORF">BDM02DRAFT_1944146</name>
</gene>
<keyword evidence="2" id="KW-1185">Reference proteome</keyword>
<reference evidence="1" key="2">
    <citation type="journal article" date="2020" name="Nat. Commun.">
        <title>Large-scale genome sequencing of mycorrhizal fungi provides insights into the early evolution of symbiotic traits.</title>
        <authorList>
            <person name="Miyauchi S."/>
            <person name="Kiss E."/>
            <person name="Kuo A."/>
            <person name="Drula E."/>
            <person name="Kohler A."/>
            <person name="Sanchez-Garcia M."/>
            <person name="Morin E."/>
            <person name="Andreopoulos B."/>
            <person name="Barry K.W."/>
            <person name="Bonito G."/>
            <person name="Buee M."/>
            <person name="Carver A."/>
            <person name="Chen C."/>
            <person name="Cichocki N."/>
            <person name="Clum A."/>
            <person name="Culley D."/>
            <person name="Crous P.W."/>
            <person name="Fauchery L."/>
            <person name="Girlanda M."/>
            <person name="Hayes R.D."/>
            <person name="Keri Z."/>
            <person name="LaButti K."/>
            <person name="Lipzen A."/>
            <person name="Lombard V."/>
            <person name="Magnuson J."/>
            <person name="Maillard F."/>
            <person name="Murat C."/>
            <person name="Nolan M."/>
            <person name="Ohm R.A."/>
            <person name="Pangilinan J."/>
            <person name="Pereira M.F."/>
            <person name="Perotto S."/>
            <person name="Peter M."/>
            <person name="Pfister S."/>
            <person name="Riley R."/>
            <person name="Sitrit Y."/>
            <person name="Stielow J.B."/>
            <person name="Szollosi G."/>
            <person name="Zifcakova L."/>
            <person name="Stursova M."/>
            <person name="Spatafora J.W."/>
            <person name="Tedersoo L."/>
            <person name="Vaario L.M."/>
            <person name="Yamada A."/>
            <person name="Yan M."/>
            <person name="Wang P."/>
            <person name="Xu J."/>
            <person name="Bruns T."/>
            <person name="Baldrian P."/>
            <person name="Vilgalys R."/>
            <person name="Dunand C."/>
            <person name="Henrissat B."/>
            <person name="Grigoriev I.V."/>
            <person name="Hibbett D."/>
            <person name="Nagy L.G."/>
            <person name="Martin F.M."/>
        </authorList>
    </citation>
    <scope>NUCLEOTIDE SEQUENCE</scope>
    <source>
        <strain evidence="1">P2</strain>
    </source>
</reference>
<evidence type="ECO:0000313" key="2">
    <source>
        <dbReference type="Proteomes" id="UP000886501"/>
    </source>
</evidence>